<organism evidence="3 4">
    <name type="scientific">Ascochyta lentis</name>
    <dbReference type="NCBI Taxonomy" id="205686"/>
    <lineage>
        <taxon>Eukaryota</taxon>
        <taxon>Fungi</taxon>
        <taxon>Dikarya</taxon>
        <taxon>Ascomycota</taxon>
        <taxon>Pezizomycotina</taxon>
        <taxon>Dothideomycetes</taxon>
        <taxon>Pleosporomycetidae</taxon>
        <taxon>Pleosporales</taxon>
        <taxon>Pleosporineae</taxon>
        <taxon>Didymellaceae</taxon>
        <taxon>Ascochyta</taxon>
    </lineage>
</organism>
<dbReference type="Proteomes" id="UP000651452">
    <property type="component" value="Unassembled WGS sequence"/>
</dbReference>
<dbReference type="HAMAP" id="MF_00795">
    <property type="entry name" value="CutC"/>
    <property type="match status" value="1"/>
</dbReference>
<reference evidence="3" key="2">
    <citation type="submission" date="2020-09" db="EMBL/GenBank/DDBJ databases">
        <title>Reference genome assembly for Australian Ascochyta lentis isolate Al4.</title>
        <authorList>
            <person name="Lee R.C."/>
            <person name="Farfan-Caceres L.M."/>
            <person name="Debler J.W."/>
            <person name="Williams A.H."/>
            <person name="Henares B.M."/>
        </authorList>
    </citation>
    <scope>NUCLEOTIDE SEQUENCE</scope>
    <source>
        <strain evidence="3">Al4</strain>
    </source>
</reference>
<evidence type="ECO:0000313" key="4">
    <source>
        <dbReference type="Proteomes" id="UP000651452"/>
    </source>
</evidence>
<dbReference type="OrthoDB" id="7392499at2759"/>
<dbReference type="Gene3D" id="3.20.20.380">
    <property type="entry name" value="Copper homeostasis (CutC) domain"/>
    <property type="match status" value="1"/>
</dbReference>
<sequence>MLELACFTASSAISAARAGASRIELCASYSLGGVTPLLSTLHSIRAETTIPIYIMIRPRGGNFTYSSPEFEAMKRSIQTFKASNAVDGFVFGILTEDARVDEVRNRELVLLAAPLPCTFHRAVDEVVDLVGAVEAVVACGFRSVLTSGGEGSAVEGVQRVAELQRRFGERVSLILGGGVRSSNVVGLKEGTRVEWVHSAAITGSGEEVDEVEVRRMVALLRHV</sequence>
<dbReference type="InterPro" id="IPR005627">
    <property type="entry name" value="CutC-like"/>
</dbReference>
<comment type="similarity">
    <text evidence="1">Belongs to the CutC family.</text>
</comment>
<name>A0A8H7J524_9PLEO</name>
<proteinExistence type="inferred from homology"/>
<keyword evidence="4" id="KW-1185">Reference proteome</keyword>
<evidence type="ECO:0000313" key="3">
    <source>
        <dbReference type="EMBL" id="KAF9696632.1"/>
    </source>
</evidence>
<reference evidence="3" key="1">
    <citation type="submission" date="2018-12" db="EMBL/GenBank/DDBJ databases">
        <authorList>
            <person name="Syme R.A."/>
            <person name="Farfan-Caceres L."/>
            <person name="Lichtenzveig J."/>
        </authorList>
    </citation>
    <scope>NUCLEOTIDE SEQUENCE</scope>
    <source>
        <strain evidence="3">Al4</strain>
    </source>
</reference>
<evidence type="ECO:0000256" key="1">
    <source>
        <dbReference type="ARBA" id="ARBA00007768"/>
    </source>
</evidence>
<comment type="caution">
    <text evidence="3">The sequence shown here is derived from an EMBL/GenBank/DDBJ whole genome shotgun (WGS) entry which is preliminary data.</text>
</comment>
<evidence type="ECO:0000256" key="2">
    <source>
        <dbReference type="ARBA" id="ARBA00019014"/>
    </source>
</evidence>
<dbReference type="EMBL" id="RZGK01000009">
    <property type="protein sequence ID" value="KAF9696632.1"/>
    <property type="molecule type" value="Genomic_DNA"/>
</dbReference>
<dbReference type="Pfam" id="PF03932">
    <property type="entry name" value="CutC"/>
    <property type="match status" value="1"/>
</dbReference>
<dbReference type="SUPFAM" id="SSF110395">
    <property type="entry name" value="CutC-like"/>
    <property type="match status" value="1"/>
</dbReference>
<dbReference type="PANTHER" id="PTHR12598:SF0">
    <property type="entry name" value="COPPER HOMEOSTASIS PROTEIN CUTC HOMOLOG"/>
    <property type="match status" value="1"/>
</dbReference>
<protein>
    <recommendedName>
        <fullName evidence="2">Copper homeostasis protein cutC homolog</fullName>
    </recommendedName>
</protein>
<dbReference type="PANTHER" id="PTHR12598">
    <property type="entry name" value="COPPER HOMEOSTASIS PROTEIN CUTC"/>
    <property type="match status" value="1"/>
</dbReference>
<dbReference type="GO" id="GO:0005507">
    <property type="term" value="F:copper ion binding"/>
    <property type="evidence" value="ECO:0007669"/>
    <property type="project" value="TreeGrafter"/>
</dbReference>
<dbReference type="InterPro" id="IPR036822">
    <property type="entry name" value="CutC-like_dom_sf"/>
</dbReference>
<gene>
    <name evidence="3" type="ORF">EKO04_005313</name>
</gene>
<dbReference type="AlphaFoldDB" id="A0A8H7J524"/>
<accession>A0A8H7J524</accession>